<dbReference type="PANTHER" id="PTHR36454:SF1">
    <property type="entry name" value="DUF1015 DOMAIN-CONTAINING PROTEIN"/>
    <property type="match status" value="1"/>
</dbReference>
<dbReference type="EMBL" id="BART01021225">
    <property type="protein sequence ID" value="GAG97695.1"/>
    <property type="molecule type" value="Genomic_DNA"/>
</dbReference>
<dbReference type="Pfam" id="PF06245">
    <property type="entry name" value="DUF1015"/>
    <property type="match status" value="1"/>
</dbReference>
<reference evidence="1" key="1">
    <citation type="journal article" date="2014" name="Front. Microbiol.">
        <title>High frequency of phylogenetically diverse reductive dehalogenase-homologous genes in deep subseafloor sedimentary metagenomes.</title>
        <authorList>
            <person name="Kawai M."/>
            <person name="Futagami T."/>
            <person name="Toyoda A."/>
            <person name="Takaki Y."/>
            <person name="Nishi S."/>
            <person name="Hori S."/>
            <person name="Arai W."/>
            <person name="Tsubouchi T."/>
            <person name="Morono Y."/>
            <person name="Uchiyama I."/>
            <person name="Ito T."/>
            <person name="Fujiyama A."/>
            <person name="Inagaki F."/>
            <person name="Takami H."/>
        </authorList>
    </citation>
    <scope>NUCLEOTIDE SEQUENCE</scope>
    <source>
        <strain evidence="1">Expedition CK06-06</strain>
    </source>
</reference>
<protein>
    <recommendedName>
        <fullName evidence="2">DUF1015 domain-containing protein</fullName>
    </recommendedName>
</protein>
<evidence type="ECO:0000313" key="1">
    <source>
        <dbReference type="EMBL" id="GAG97695.1"/>
    </source>
</evidence>
<dbReference type="InterPro" id="IPR008323">
    <property type="entry name" value="UCP033563"/>
</dbReference>
<gene>
    <name evidence="1" type="ORF">S01H4_39229</name>
</gene>
<comment type="caution">
    <text evidence="1">The sequence shown here is derived from an EMBL/GenBank/DDBJ whole genome shotgun (WGS) entry which is preliminary data.</text>
</comment>
<proteinExistence type="predicted"/>
<evidence type="ECO:0008006" key="2">
    <source>
        <dbReference type="Google" id="ProtNLM"/>
    </source>
</evidence>
<sequence length="205" mass="24266">MVDILPLNGLFYNENKIRNISNVISPPYDVISPPLEKMLYNLDPYNIINLILPKGDSKEKYKNSNKILNNWIENNILKFDNKKCFYIFEEDFYVGNKRKRILGFIGLTRIEPYNRLKIIPHEKTLSKPKQDRLKLLKSCRTNFGLIYTLFSDNKNRAMDVFKNNIQKKPFIDTSAGYDSSLNFKIWRMSKTSEIKEIIKIMRDKN</sequence>
<name>X1BRL2_9ZZZZ</name>
<dbReference type="PANTHER" id="PTHR36454">
    <property type="entry name" value="LMO2823 PROTEIN"/>
    <property type="match status" value="1"/>
</dbReference>
<accession>X1BRL2</accession>
<organism evidence="1">
    <name type="scientific">marine sediment metagenome</name>
    <dbReference type="NCBI Taxonomy" id="412755"/>
    <lineage>
        <taxon>unclassified sequences</taxon>
        <taxon>metagenomes</taxon>
        <taxon>ecological metagenomes</taxon>
    </lineage>
</organism>
<dbReference type="AlphaFoldDB" id="X1BRL2"/>